<dbReference type="AlphaFoldDB" id="A0A944M512"/>
<organism evidence="1 2">
    <name type="scientific">Candidatus Thiodiazotropha taylori</name>
    <dbReference type="NCBI Taxonomy" id="2792791"/>
    <lineage>
        <taxon>Bacteria</taxon>
        <taxon>Pseudomonadati</taxon>
        <taxon>Pseudomonadota</taxon>
        <taxon>Gammaproteobacteria</taxon>
        <taxon>Chromatiales</taxon>
        <taxon>Sedimenticolaceae</taxon>
        <taxon>Candidatus Thiodiazotropha</taxon>
    </lineage>
</organism>
<sequence length="18" mass="2252">MARELGIYPGQIYNWRRQ</sequence>
<evidence type="ECO:0000313" key="2">
    <source>
        <dbReference type="Proteomes" id="UP000770889"/>
    </source>
</evidence>
<name>A0A944M512_9GAMM</name>
<accession>A0A944M512</accession>
<dbReference type="Proteomes" id="UP000770889">
    <property type="component" value="Unassembled WGS sequence"/>
</dbReference>
<dbReference type="EMBL" id="JAHHGM010000001">
    <property type="protein sequence ID" value="MBT2987325.1"/>
    <property type="molecule type" value="Genomic_DNA"/>
</dbReference>
<proteinExistence type="predicted"/>
<gene>
    <name evidence="1" type="ORF">KME65_00025</name>
</gene>
<comment type="caution">
    <text evidence="1">The sequence shown here is derived from an EMBL/GenBank/DDBJ whole genome shotgun (WGS) entry which is preliminary data.</text>
</comment>
<reference evidence="1 2" key="1">
    <citation type="submission" date="2021-05" db="EMBL/GenBank/DDBJ databases">
        <title>Genetic and Functional Diversity in Clade A Lucinid endosymbionts from the Bahamas.</title>
        <authorList>
            <person name="Giani N.M."/>
            <person name="Engel A.S."/>
            <person name="Campbell B.J."/>
        </authorList>
    </citation>
    <scope>NUCLEOTIDE SEQUENCE [LARGE SCALE GENOMIC DNA]</scope>
    <source>
        <strain evidence="1">LUC16012Gg_MoonRockCtena</strain>
    </source>
</reference>
<evidence type="ECO:0000313" key="1">
    <source>
        <dbReference type="EMBL" id="MBT2987325.1"/>
    </source>
</evidence>
<protein>
    <submittedName>
        <fullName evidence="1">Uncharacterized protein</fullName>
    </submittedName>
</protein>